<dbReference type="InterPro" id="IPR016024">
    <property type="entry name" value="ARM-type_fold"/>
</dbReference>
<feature type="domain" description="ABC transporter" evidence="10">
    <location>
        <begin position="2721"/>
        <end position="2951"/>
    </location>
</feature>
<keyword evidence="8" id="KW-0175">Coiled coil</keyword>
<comment type="similarity">
    <text evidence="2">Belongs to the ABC transporter superfamily. ABCF family. EF3 subfamily.</text>
</comment>
<dbReference type="InterPro" id="IPR003593">
    <property type="entry name" value="AAA+_ATPase"/>
</dbReference>
<dbReference type="GO" id="GO:0005524">
    <property type="term" value="F:ATP binding"/>
    <property type="evidence" value="ECO:0007669"/>
    <property type="project" value="UniProtKB-KW"/>
</dbReference>
<dbReference type="Pfam" id="PF12698">
    <property type="entry name" value="ABC2_membrane_3"/>
    <property type="match status" value="2"/>
</dbReference>
<dbReference type="InterPro" id="IPR057978">
    <property type="entry name" value="TPR_DAAF5"/>
</dbReference>
<dbReference type="Pfam" id="PF24573">
    <property type="entry name" value="HEAT_DAAF5"/>
    <property type="match status" value="1"/>
</dbReference>
<reference evidence="12" key="1">
    <citation type="submission" date="2011-05" db="EMBL/GenBank/DDBJ databases">
        <authorList>
            <person name="Richards S.R."/>
            <person name="Qu J."/>
            <person name="Jiang H."/>
            <person name="Jhangiani S.N."/>
            <person name="Agravi P."/>
            <person name="Goodspeed R."/>
            <person name="Gross S."/>
            <person name="Mandapat C."/>
            <person name="Jackson L."/>
            <person name="Mathew T."/>
            <person name="Pu L."/>
            <person name="Thornton R."/>
            <person name="Saada N."/>
            <person name="Wilczek-Boney K.B."/>
            <person name="Lee S."/>
            <person name="Kovar C."/>
            <person name="Wu Y."/>
            <person name="Scherer S.E."/>
            <person name="Worley K.C."/>
            <person name="Muzny D.M."/>
            <person name="Gibbs R."/>
        </authorList>
    </citation>
    <scope>NUCLEOTIDE SEQUENCE</scope>
    <source>
        <strain evidence="12">Brora</strain>
    </source>
</reference>
<feature type="transmembrane region" description="Helical" evidence="9">
    <location>
        <begin position="1226"/>
        <end position="1247"/>
    </location>
</feature>
<dbReference type="eggNOG" id="KOG0059">
    <property type="taxonomic scope" value="Eukaryota"/>
</dbReference>
<dbReference type="Gene3D" id="3.40.50.300">
    <property type="entry name" value="P-loop containing nucleotide triphosphate hydrolases"/>
    <property type="match status" value="2"/>
</dbReference>
<feature type="transmembrane region" description="Helical" evidence="9">
    <location>
        <begin position="2238"/>
        <end position="2257"/>
    </location>
</feature>
<dbReference type="InterPro" id="IPR026082">
    <property type="entry name" value="ABCA"/>
</dbReference>
<accession>T1JE66</accession>
<dbReference type="GO" id="GO:0005319">
    <property type="term" value="F:lipid transporter activity"/>
    <property type="evidence" value="ECO:0007669"/>
    <property type="project" value="TreeGrafter"/>
</dbReference>
<feature type="transmembrane region" description="Helical" evidence="9">
    <location>
        <begin position="2571"/>
        <end position="2590"/>
    </location>
</feature>
<feature type="transmembrane region" description="Helical" evidence="9">
    <location>
        <begin position="2463"/>
        <end position="2489"/>
    </location>
</feature>
<reference evidence="11" key="2">
    <citation type="submission" date="2015-02" db="UniProtKB">
        <authorList>
            <consortium name="EnsemblMetazoa"/>
        </authorList>
    </citation>
    <scope>IDENTIFICATION</scope>
</reference>
<dbReference type="Gene3D" id="1.25.10.10">
    <property type="entry name" value="Leucine-rich Repeat Variant"/>
    <property type="match status" value="2"/>
</dbReference>
<dbReference type="SMART" id="SM00382">
    <property type="entry name" value="AAA"/>
    <property type="match status" value="2"/>
</dbReference>
<evidence type="ECO:0000256" key="7">
    <source>
        <dbReference type="ARBA" id="ARBA00023136"/>
    </source>
</evidence>
<keyword evidence="7 9" id="KW-0472">Membrane</keyword>
<evidence type="ECO:0000256" key="2">
    <source>
        <dbReference type="ARBA" id="ARBA00011054"/>
    </source>
</evidence>
<dbReference type="EMBL" id="JH432116">
    <property type="status" value="NOT_ANNOTATED_CDS"/>
    <property type="molecule type" value="Genomic_DNA"/>
</dbReference>
<evidence type="ECO:0000256" key="8">
    <source>
        <dbReference type="SAM" id="Coils"/>
    </source>
</evidence>
<dbReference type="InterPro" id="IPR027417">
    <property type="entry name" value="P-loop_NTPase"/>
</dbReference>
<protein>
    <recommendedName>
        <fullName evidence="10">ABC transporter domain-containing protein</fullName>
    </recommendedName>
</protein>
<keyword evidence="12" id="KW-1185">Reference proteome</keyword>
<dbReference type="InterPro" id="IPR003439">
    <property type="entry name" value="ABC_transporter-like_ATP-bd"/>
</dbReference>
<dbReference type="SUPFAM" id="SSF57997">
    <property type="entry name" value="Tropomyosin"/>
    <property type="match status" value="1"/>
</dbReference>
<feature type="domain" description="ABC transporter" evidence="10">
    <location>
        <begin position="1714"/>
        <end position="1953"/>
    </location>
</feature>
<dbReference type="HOGENOM" id="CLU_225936_0_0_1"/>
<evidence type="ECO:0000256" key="9">
    <source>
        <dbReference type="SAM" id="Phobius"/>
    </source>
</evidence>
<feature type="transmembrane region" description="Helical" evidence="9">
    <location>
        <begin position="1285"/>
        <end position="1305"/>
    </location>
</feature>
<dbReference type="Proteomes" id="UP000014500">
    <property type="component" value="Unassembled WGS sequence"/>
</dbReference>
<dbReference type="FunFam" id="3.40.50.300:FF:000327">
    <property type="entry name" value="ATP-binding cassette sub-family A member 3"/>
    <property type="match status" value="1"/>
</dbReference>
<dbReference type="InterPro" id="IPR017871">
    <property type="entry name" value="ABC_transporter-like_CS"/>
</dbReference>
<evidence type="ECO:0000259" key="10">
    <source>
        <dbReference type="PROSITE" id="PS50893"/>
    </source>
</evidence>
<feature type="transmembrane region" description="Helical" evidence="9">
    <location>
        <begin position="862"/>
        <end position="882"/>
    </location>
</feature>
<keyword evidence="4" id="KW-0547">Nucleotide-binding</keyword>
<evidence type="ECO:0000256" key="1">
    <source>
        <dbReference type="ARBA" id="ARBA00004141"/>
    </source>
</evidence>
<feature type="transmembrane region" description="Helical" evidence="9">
    <location>
        <begin position="2501"/>
        <end position="2526"/>
    </location>
</feature>
<dbReference type="STRING" id="126957.T1JE66"/>
<dbReference type="SUPFAM" id="SSF52540">
    <property type="entry name" value="P-loop containing nucleoside triphosphate hydrolases"/>
    <property type="match status" value="2"/>
</dbReference>
<dbReference type="PROSITE" id="PS00211">
    <property type="entry name" value="ABC_TRANSPORTER_1"/>
    <property type="match status" value="1"/>
</dbReference>
<dbReference type="InterPro" id="IPR056497">
    <property type="entry name" value="HEAT_DAAF5"/>
</dbReference>
<dbReference type="GO" id="GO:0016020">
    <property type="term" value="C:membrane"/>
    <property type="evidence" value="ECO:0007669"/>
    <property type="project" value="UniProtKB-SubCell"/>
</dbReference>
<feature type="transmembrane region" description="Helical" evidence="9">
    <location>
        <begin position="1638"/>
        <end position="1659"/>
    </location>
</feature>
<dbReference type="InterPro" id="IPR011989">
    <property type="entry name" value="ARM-like"/>
</dbReference>
<dbReference type="PANTHER" id="PTHR19229:SF250">
    <property type="entry name" value="ABC TRANSPORTER DOMAIN-CONTAINING PROTEIN-RELATED"/>
    <property type="match status" value="1"/>
</dbReference>
<dbReference type="Pfam" id="PF14223">
    <property type="entry name" value="Retrotran_gag_2"/>
    <property type="match status" value="1"/>
</dbReference>
<evidence type="ECO:0000256" key="4">
    <source>
        <dbReference type="ARBA" id="ARBA00022741"/>
    </source>
</evidence>
<dbReference type="FunFam" id="3.40.50.300:FF:000933">
    <property type="entry name" value="ABC transporter A family member 7"/>
    <property type="match status" value="1"/>
</dbReference>
<feature type="transmembrane region" description="Helical" evidence="9">
    <location>
        <begin position="1182"/>
        <end position="1206"/>
    </location>
</feature>
<dbReference type="InterPro" id="IPR056264">
    <property type="entry name" value="R2_ABCA1-4-like"/>
</dbReference>
<organism evidence="11 12">
    <name type="scientific">Strigamia maritima</name>
    <name type="common">European centipede</name>
    <name type="synonym">Geophilus maritimus</name>
    <dbReference type="NCBI Taxonomy" id="126957"/>
    <lineage>
        <taxon>Eukaryota</taxon>
        <taxon>Metazoa</taxon>
        <taxon>Ecdysozoa</taxon>
        <taxon>Arthropoda</taxon>
        <taxon>Myriapoda</taxon>
        <taxon>Chilopoda</taxon>
        <taxon>Pleurostigmophora</taxon>
        <taxon>Geophilomorpha</taxon>
        <taxon>Linotaeniidae</taxon>
        <taxon>Strigamia</taxon>
    </lineage>
</organism>
<dbReference type="GO" id="GO:0140359">
    <property type="term" value="F:ABC-type transporter activity"/>
    <property type="evidence" value="ECO:0007669"/>
    <property type="project" value="InterPro"/>
</dbReference>
<dbReference type="EnsemblMetazoa" id="SMAR012104-RA">
    <property type="protein sequence ID" value="SMAR012104-PA"/>
    <property type="gene ID" value="SMAR012104"/>
</dbReference>
<evidence type="ECO:0000313" key="12">
    <source>
        <dbReference type="Proteomes" id="UP000014500"/>
    </source>
</evidence>
<feature type="transmembrane region" description="Helical" evidence="9">
    <location>
        <begin position="2538"/>
        <end position="2559"/>
    </location>
</feature>
<evidence type="ECO:0000313" key="11">
    <source>
        <dbReference type="EnsemblMetazoa" id="SMAR012104-PA"/>
    </source>
</evidence>
<keyword evidence="3 9" id="KW-0812">Transmembrane</keyword>
<dbReference type="Pfam" id="PF00005">
    <property type="entry name" value="ABC_tran"/>
    <property type="match status" value="2"/>
</dbReference>
<dbReference type="Pfam" id="PF25757">
    <property type="entry name" value="TPR_DNAAF5"/>
    <property type="match status" value="1"/>
</dbReference>
<dbReference type="InterPro" id="IPR013525">
    <property type="entry name" value="ABC2_TM"/>
</dbReference>
<evidence type="ECO:0000256" key="3">
    <source>
        <dbReference type="ARBA" id="ARBA00022692"/>
    </source>
</evidence>
<dbReference type="GO" id="GO:0016887">
    <property type="term" value="F:ATP hydrolysis activity"/>
    <property type="evidence" value="ECO:0007669"/>
    <property type="project" value="InterPro"/>
</dbReference>
<feature type="coiled-coil region" evidence="8">
    <location>
        <begin position="6"/>
        <end position="33"/>
    </location>
</feature>
<feature type="transmembrane region" description="Helical" evidence="9">
    <location>
        <begin position="1254"/>
        <end position="1273"/>
    </location>
</feature>
<dbReference type="eggNOG" id="KOG1216">
    <property type="taxonomic scope" value="Eukaryota"/>
</dbReference>
<evidence type="ECO:0000256" key="5">
    <source>
        <dbReference type="ARBA" id="ARBA00022840"/>
    </source>
</evidence>
<dbReference type="SUPFAM" id="SSF48371">
    <property type="entry name" value="ARM repeat"/>
    <property type="match status" value="1"/>
</dbReference>
<dbReference type="PROSITE" id="PS50893">
    <property type="entry name" value="ABC_TRANSPORTER_2"/>
    <property type="match status" value="2"/>
</dbReference>
<dbReference type="Pfam" id="PF23321">
    <property type="entry name" value="R1_ABCA1"/>
    <property type="match status" value="1"/>
</dbReference>
<proteinExistence type="inferred from homology"/>
<keyword evidence="5" id="KW-0067">ATP-binding</keyword>
<feature type="transmembrane region" description="Helical" evidence="9">
    <location>
        <begin position="903"/>
        <end position="923"/>
    </location>
</feature>
<comment type="subcellular location">
    <subcellularLocation>
        <location evidence="1">Membrane</location>
        <topology evidence="1">Multi-pass membrane protein</topology>
    </subcellularLocation>
</comment>
<dbReference type="PANTHER" id="PTHR19229">
    <property type="entry name" value="ATP-BINDING CASSETTE TRANSPORTER SUBFAMILY A ABCA"/>
    <property type="match status" value="1"/>
</dbReference>
<feature type="transmembrane region" description="Helical" evidence="9">
    <location>
        <begin position="2651"/>
        <end position="2668"/>
    </location>
</feature>
<sequence length="3050" mass="347455">MPDTSESVCERKLQELGLELNSLEDESRNVRLKALEKIHSTSVKCKSDLDSFTTHEILMKIYKPILRAFSDGAEKCRETAVNLINDFWIMDDQCKEIVPFLIPTIVQRLGQHDITEPAEEIRLMLMQLLIRVVDKMGKEIAPYLNDLIKILRVAIIDPYPEIKKEACKCASLIAVTIPQYFHQQSETLIDPLMKTLTHQHAKVRIRCLETIGDVVQYGDNKSVNDVIPHLAQRLFDHSPQVRVKITEVVGRWIVELPDRYSFFYRFIPILLTGLADDVPENEQTAQDLWFAAGAQFEVENEEDLKDELDFKKPAPIHYPPDVQRPNLGCRTLVARNFSKILPALSNDMDDWLPVTRVKAGHLLYVLLLNGEDSVTQQLNYIISALCRVCCEDQDEDALKKFVKAAETIGYFIAPKIYLKLILEHLKVCPTAANLMVLAALIRGSYKEDLSRHLDEICDLVSKGDVCEDSRSFYQLQLLTLVKAIASVMQEKIEPVSFQLFRITLTVYALASEDYVRHEVAEPALKQIAEAQNIELVDLFRNHLKEILEMLKLTQNSWLPSSPQRFILDAILSLAGPALGEELDLLIDMLKENLKTEKDGQMRLRFFISLSHLMLEPEKSLDSIQDFDRFILVVIQDMILPNLLWHAGRTSGALRSAAMSCFWCLFRGGKLTAERLHPVLDVILTQLLCNLEDDLQQTRYETCRVLERLFVLCRGHFDLHRLHNIYPQLLKRMDDAKDDIRVCATHVFRAYFAAFEGNFETHLYRAHIEETYSGLLLHLDDPLPKVQYAVLDLLIEAADICPKILECKTQDVRLSHRSTAYCDQLLAPSRRTACCGSVAIYYHNITTKLNCPIRALLHSGIEYFSITLSHLSYWICIWIIQMSSSWRKIGLILWKNWLFRRRHYIMTALEIVFPTLFAVVLFMIRGSAEFSGRFSSRESNTENLIPGTLYEPYPLEDIYISGQTDQDQDVVEVFILYYPNTPAALDLLVYIQNYATENTTFSFEGVESESEIDTRAAKANIMNEKMHGAILFEGLDDEYGDHLFDDELKCTIRLNLNLQSKLEIQWHSGELEVEDLSNGPPNGNAIYQYTSFATIQHAIAIRVIEKRSGNSQLQTNYDLTLQAFPYPAYLPVNPYTSILITVLPLFITLSYIFTVPITVRLIVREKEIGIKELMKLMGIATWIQWFGWFVSTFIIMALSAIIIVALLCATNSEGAAVLDKSAPELVYVVLLFYIAASICLCFFISTLFNKPTVAAAITVMLWLVSFCIPYYALYKHYRLVSIGNKMLLALIPNMAMASALTIIAGFEAQIDNTKSTIPNRQYQIDITKSTIPNRHYQIGNTKSAIPNWQYQIDITKSTIPNRQYQIDNSKSAIPNRHYQIDNTKSTIPNRHYQIDNTKSTIPNWQYQIDNTKSTIPNRQYQIGNTKSAIPNWQYQIDITKSTLPNRHYQIDNTKSTIPNRQYQIDITKSTIPNRQYQIDITKSTIPNWQYQIDNTKLAIPNRHYQIDNTKSTIQIDNTKSTIPNRQYQIDNTKSTIPNRQYQIDNTKSTIPNRQYQIDNTKSTIPNRQYQIDNTKSTIPNRQYQIDNTKSTIPNRQYQIDNTKSAIQNRIYYSPCGDSNQGIRWNNLNEPVRGDNVSMLLVLLMMIVDALLYLLLTWYVGNVRPGAYGVPKPFYFFLTTSYWRLKNEAKSLEAAKEPILDASRFEEDPTGLTPSVVIKNLSKTYGWSQFSAPVVDNLCLNIYEGQITALLGHNGAGKTTTMSILTGMIPPSKGTAYVNGYDVRTQINDARNNIGLCPQSNMLFDKLTVKEHLKFFGKVHSPISLKIDSSKGLKREIISLLWQLQLDNKKNTLAMNLSGGMKRKLNLGIALIGEPKVVILDEPTSGMDPEARREIWDLLKELRGGRCIVLSTHFMDEADVLADRIAIMTAGHLQCCGSPIFLKAQYGAGYHLKMSLVPHSPVKEITKIVASIISSSTLEEHSESDVSYILSSDETARFPHLFTTLEAKSKSLGIKICLSVTTMEEVFLKQLSRDLELAGKKIDYSDIAYRMLCTLPPQYDIIVSQIYKWSDDDMKPTKVEEALIEEYENLKSRDQRTKVTSGAGYHLKMSLVPHSPVKEITKIVASIISSSTLEEHSESDVSYILSSDETARFPHLFTTLEAKSKSLGIKNFGLSVTTMEEVFLKVEDPVHTTDAHKHTPLVSIPQNDDVIFVKKTGKSIRLQQFHGLILKRFYYARCRFILLFFQLFLPFITILLALFMNNGLQTVNDEQEPGLVFDLDDYRHCAGFFYQTQGFDENLENSFRASFSSRCDVKNLKDKRPIAYLRDTGFSDFLFYRDTLLLGAMFDLKSDPQTINILYNEHFYHTLPTALNVVHNTLLKYHTGNDKISLLVENKPIQQTHVAGKDSNNAMIKDDILPLIRSIVMGIFISFGLTLLTASFIVFVIHERVSKCKHVQLMTGVGGILFWICHLVWDLCFCVIACIIAVVLFAFFDDTDMFNSENIEIFVSATIFLLLIVYCWASICFVYFTSYFFELPAAGFTAVTVINLAVGLIFSVWVFVLEVQNHRKSDFKWILYLVPNFSATVAFMKVVYNADKNAVCMRPDANWLELICNHSNTHISHTLKQCCADRCGHHCFVKTRYFTIGLSGMGSELMALLVMGLVYLLIIWVIESAAWYRVRHCFNQLTTRAIRRNNFANKDSGMDRDVLAERYRVHSVASRSDYLIVRDLTKYFKNLKAVDGLSFGVEDGTCFGLLGINGAGKTTTFRQLTGDLLIDSGDAIIQGSSITQNKSKYLMHIGYCPQFDALLDHLTGRELLRVFAYLYGIPKENIKDAVENILMNFDLMNHANKRTFKYSGGNKRKLSAALAFIGRPLVVFLDEPTTGVDPVARRKIWNMIKELINGGTAVVLTSHSMEECEVLCSRVGIMVNGQFKCIGGIQYLKNKFSEGYTILAKLKQLDANQEELEAFIKDNLPSAVLQDEHQVEELIAITLQRGLVVYVVRDARTKLADLFVTMELAKDRFQLEDYSVTQVTLEQVFLSFARRQGVDTKTKI</sequence>
<evidence type="ECO:0000256" key="6">
    <source>
        <dbReference type="ARBA" id="ARBA00022989"/>
    </source>
</evidence>
<dbReference type="CDD" id="cd03263">
    <property type="entry name" value="ABC_subfamily_A"/>
    <property type="match status" value="2"/>
</dbReference>
<feature type="transmembrane region" description="Helical" evidence="9">
    <location>
        <begin position="2421"/>
        <end position="2443"/>
    </location>
</feature>
<name>T1JE66_STRMM</name>
<feature type="transmembrane region" description="Helical" evidence="9">
    <location>
        <begin position="1137"/>
        <end position="1162"/>
    </location>
</feature>
<keyword evidence="6 9" id="KW-1133">Transmembrane helix</keyword>